<dbReference type="KEGG" id="rhg:EXZ61_20350"/>
<evidence type="ECO:0000256" key="2">
    <source>
        <dbReference type="ARBA" id="ARBA00007749"/>
    </source>
</evidence>
<dbReference type="GO" id="GO:0016787">
    <property type="term" value="F:hydrolase activity"/>
    <property type="evidence" value="ECO:0007669"/>
    <property type="project" value="UniProtKB-KW"/>
</dbReference>
<proteinExistence type="inferred from homology"/>
<evidence type="ECO:0000313" key="8">
    <source>
        <dbReference type="Proteomes" id="UP000317365"/>
    </source>
</evidence>
<dbReference type="GO" id="GO:0046872">
    <property type="term" value="F:metal ion binding"/>
    <property type="evidence" value="ECO:0007669"/>
    <property type="project" value="UniProtKB-KW"/>
</dbReference>
<comment type="cofactor">
    <cofactor evidence="1">
        <name>Zn(2+)</name>
        <dbReference type="ChEBI" id="CHEBI:29105"/>
    </cofactor>
</comment>
<reference evidence="8" key="2">
    <citation type="journal article" date="2020" name="Int. J. Syst. Evol. Microbiol.">
        <title>Genomic insights into a novel species Rhodoferax aquaticus sp. nov., isolated from freshwater.</title>
        <authorList>
            <person name="Li T."/>
            <person name="Zhuo Y."/>
            <person name="Jin C.Z."/>
            <person name="Wu X."/>
            <person name="Ko S.R."/>
            <person name="Jin F.J."/>
            <person name="Ahn C.Y."/>
            <person name="Oh H.M."/>
            <person name="Lee H.G."/>
            <person name="Jin L."/>
        </authorList>
    </citation>
    <scope>NUCLEOTIDE SEQUENCE [LARGE SCALE GENOMIC DNA]</scope>
    <source>
        <strain evidence="8">Gr-4</strain>
    </source>
</reference>
<protein>
    <submittedName>
        <fullName evidence="7">MBL fold metallo-hydrolase</fullName>
    </submittedName>
</protein>
<reference evidence="8" key="1">
    <citation type="submission" date="2019-02" db="EMBL/GenBank/DDBJ databases">
        <title>Complete genome sequence of Rhodoferax sp. Gr-4.</title>
        <authorList>
            <person name="Jin L."/>
        </authorList>
    </citation>
    <scope>NUCLEOTIDE SEQUENCE [LARGE SCALE GENOMIC DNA]</scope>
    <source>
        <strain evidence="8">Gr-4</strain>
    </source>
</reference>
<dbReference type="InterPro" id="IPR051013">
    <property type="entry name" value="MBL_superfamily_lactonases"/>
</dbReference>
<evidence type="ECO:0000256" key="1">
    <source>
        <dbReference type="ARBA" id="ARBA00001947"/>
    </source>
</evidence>
<dbReference type="Gene3D" id="3.60.15.10">
    <property type="entry name" value="Ribonuclease Z/Hydroxyacylglutathione hydrolase-like"/>
    <property type="match status" value="1"/>
</dbReference>
<dbReference type="Pfam" id="PF00753">
    <property type="entry name" value="Lactamase_B"/>
    <property type="match status" value="1"/>
</dbReference>
<keyword evidence="4" id="KW-0378">Hydrolase</keyword>
<dbReference type="PANTHER" id="PTHR42978">
    <property type="entry name" value="QUORUM-QUENCHING LACTONASE YTNP-RELATED-RELATED"/>
    <property type="match status" value="1"/>
</dbReference>
<dbReference type="PANTHER" id="PTHR42978:SF2">
    <property type="entry name" value="102 KBASES UNSTABLE REGION: FROM 1 TO 119443"/>
    <property type="match status" value="1"/>
</dbReference>
<sequence length="301" mass="32368">MAIGVLAACSSTTHPTELATLGKNVSDAVMEQQLELAGPVALETVVSANWAVPLSGLVNLKDPQAAGLKDHDEPIKVFAHVLRHPTYGNFLVDTGVSARLAQDPSSVGLNWLVQKAMKLDQMKMAQSTADIVAGLPGPLAGVFFTHLHIDHISGMPDIDAKVPLFVGTHESTGKQAIQVFTQGATNALLEGKSPLQEWQFAMRPQPLGQDSFEAVLDIFGDGSVYAIYTPGHTDGSTAYLVRSTQGPVLLVGDTSHTQWGWDHGVEPGDFTRDPVRNRTNLRKLKALVARHPNIQVRLGHQ</sequence>
<keyword evidence="5" id="KW-0862">Zinc</keyword>
<evidence type="ECO:0000313" key="7">
    <source>
        <dbReference type="EMBL" id="QDL56900.1"/>
    </source>
</evidence>
<name>A0A515EW45_9BURK</name>
<gene>
    <name evidence="7" type="ORF">EXZ61_20350</name>
</gene>
<evidence type="ECO:0000256" key="5">
    <source>
        <dbReference type="ARBA" id="ARBA00022833"/>
    </source>
</evidence>
<dbReference type="InterPro" id="IPR001279">
    <property type="entry name" value="Metallo-B-lactamas"/>
</dbReference>
<evidence type="ECO:0000256" key="3">
    <source>
        <dbReference type="ARBA" id="ARBA00022723"/>
    </source>
</evidence>
<keyword evidence="3" id="KW-0479">Metal-binding</keyword>
<feature type="domain" description="Metallo-beta-lactamase" evidence="6">
    <location>
        <begin position="76"/>
        <end position="300"/>
    </location>
</feature>
<dbReference type="EMBL" id="CP036282">
    <property type="protein sequence ID" value="QDL56900.1"/>
    <property type="molecule type" value="Genomic_DNA"/>
</dbReference>
<dbReference type="InterPro" id="IPR036866">
    <property type="entry name" value="RibonucZ/Hydroxyglut_hydro"/>
</dbReference>
<organism evidence="7 8">
    <name type="scientific">Rhodoferax aquaticus</name>
    <dbReference type="NCBI Taxonomy" id="2527691"/>
    <lineage>
        <taxon>Bacteria</taxon>
        <taxon>Pseudomonadati</taxon>
        <taxon>Pseudomonadota</taxon>
        <taxon>Betaproteobacteria</taxon>
        <taxon>Burkholderiales</taxon>
        <taxon>Comamonadaceae</taxon>
        <taxon>Rhodoferax</taxon>
    </lineage>
</organism>
<comment type="similarity">
    <text evidence="2">Belongs to the metallo-beta-lactamase superfamily.</text>
</comment>
<dbReference type="SMART" id="SM00849">
    <property type="entry name" value="Lactamase_B"/>
    <property type="match status" value="1"/>
</dbReference>
<dbReference type="Proteomes" id="UP000317365">
    <property type="component" value="Chromosome"/>
</dbReference>
<dbReference type="AlphaFoldDB" id="A0A515EW45"/>
<evidence type="ECO:0000259" key="6">
    <source>
        <dbReference type="SMART" id="SM00849"/>
    </source>
</evidence>
<dbReference type="SUPFAM" id="SSF56281">
    <property type="entry name" value="Metallo-hydrolase/oxidoreductase"/>
    <property type="match status" value="1"/>
</dbReference>
<keyword evidence="8" id="KW-1185">Reference proteome</keyword>
<evidence type="ECO:0000256" key="4">
    <source>
        <dbReference type="ARBA" id="ARBA00022801"/>
    </source>
</evidence>
<accession>A0A515EW45</accession>